<protein>
    <submittedName>
        <fullName evidence="3">Uncharacterized protein</fullName>
    </submittedName>
</protein>
<keyword evidence="2" id="KW-0812">Transmembrane</keyword>
<keyword evidence="2" id="KW-0472">Membrane</keyword>
<reference evidence="3 4" key="1">
    <citation type="submission" date="2020-07" db="EMBL/GenBank/DDBJ databases">
        <authorList>
            <person name="Zhuang K."/>
            <person name="Ran Y."/>
        </authorList>
    </citation>
    <scope>NUCLEOTIDE SEQUENCE [LARGE SCALE GENOMIC DNA]</scope>
    <source>
        <strain evidence="3 4">WCH-YHL-001</strain>
    </source>
</reference>
<dbReference type="AlphaFoldDB" id="A0A7D6ZB40"/>
<keyword evidence="2" id="KW-1133">Transmembrane helix</keyword>
<dbReference type="EMBL" id="CP059399">
    <property type="protein sequence ID" value="QLY29458.1"/>
    <property type="molecule type" value="Genomic_DNA"/>
</dbReference>
<accession>A0A7D6ZB40</accession>
<organism evidence="3 4">
    <name type="scientific">Nocardia huaxiensis</name>
    <dbReference type="NCBI Taxonomy" id="2755382"/>
    <lineage>
        <taxon>Bacteria</taxon>
        <taxon>Bacillati</taxon>
        <taxon>Actinomycetota</taxon>
        <taxon>Actinomycetes</taxon>
        <taxon>Mycobacteriales</taxon>
        <taxon>Nocardiaceae</taxon>
        <taxon>Nocardia</taxon>
    </lineage>
</organism>
<dbReference type="KEGG" id="nhu:H0264_30010"/>
<name>A0A7D6ZB40_9NOCA</name>
<proteinExistence type="predicted"/>
<feature type="region of interest" description="Disordered" evidence="1">
    <location>
        <begin position="55"/>
        <end position="74"/>
    </location>
</feature>
<evidence type="ECO:0000313" key="3">
    <source>
        <dbReference type="EMBL" id="QLY29458.1"/>
    </source>
</evidence>
<gene>
    <name evidence="3" type="ORF">H0264_30010</name>
</gene>
<sequence>MAGFFRLGVDLLIGDLKWFAIGGFVLLVLAAVLWDAVSVAVGWVMGFFRTGHRFDEEREQSPRSRRTTRTRERRAALEAERRAALRAKYADSSPVHADRID</sequence>
<keyword evidence="4" id="KW-1185">Reference proteome</keyword>
<feature type="transmembrane region" description="Helical" evidence="2">
    <location>
        <begin position="20"/>
        <end position="48"/>
    </location>
</feature>
<dbReference type="RefSeq" id="WP_181580662.1">
    <property type="nucleotide sequence ID" value="NZ_CP059399.1"/>
</dbReference>
<evidence type="ECO:0000256" key="2">
    <source>
        <dbReference type="SAM" id="Phobius"/>
    </source>
</evidence>
<dbReference type="Proteomes" id="UP000515512">
    <property type="component" value="Chromosome"/>
</dbReference>
<evidence type="ECO:0000256" key="1">
    <source>
        <dbReference type="SAM" id="MobiDB-lite"/>
    </source>
</evidence>
<evidence type="ECO:0000313" key="4">
    <source>
        <dbReference type="Proteomes" id="UP000515512"/>
    </source>
</evidence>